<dbReference type="EMBL" id="OKRB01000057">
    <property type="protein sequence ID" value="SPE18354.1"/>
    <property type="molecule type" value="Genomic_DNA"/>
</dbReference>
<sequence>MFKDPFAFVQRIRFIQILEEGPSVRFTFGKLEKAIADQLPPSARKHRPWWANERGRHVQASSWLGVGLKVGSVDLTGEIVTFNRIKT</sequence>
<dbReference type="Pfam" id="PF24698">
    <property type="entry name" value="DUF7662"/>
    <property type="match status" value="1"/>
</dbReference>
<evidence type="ECO:0000313" key="2">
    <source>
        <dbReference type="EMBL" id="SPE18354.1"/>
    </source>
</evidence>
<evidence type="ECO:0000313" key="3">
    <source>
        <dbReference type="Proteomes" id="UP000239735"/>
    </source>
</evidence>
<proteinExistence type="predicted"/>
<dbReference type="Proteomes" id="UP000239735">
    <property type="component" value="Unassembled WGS sequence"/>
</dbReference>
<organism evidence="2 3">
    <name type="scientific">Candidatus Sulfuritelmatomonas gaucii</name>
    <dbReference type="NCBI Taxonomy" id="2043161"/>
    <lineage>
        <taxon>Bacteria</taxon>
        <taxon>Pseudomonadati</taxon>
        <taxon>Acidobacteriota</taxon>
        <taxon>Terriglobia</taxon>
        <taxon>Terriglobales</taxon>
        <taxon>Acidobacteriaceae</taxon>
        <taxon>Candidatus Sulfuritelmatomonas</taxon>
    </lineage>
</organism>
<accession>A0A2N9L5P9</accession>
<name>A0A2N9L5P9_9BACT</name>
<dbReference type="InterPro" id="IPR056079">
    <property type="entry name" value="DUF7662"/>
</dbReference>
<dbReference type="AlphaFoldDB" id="A0A2N9L5P9"/>
<feature type="domain" description="DUF7662" evidence="1">
    <location>
        <begin position="22"/>
        <end position="83"/>
    </location>
</feature>
<gene>
    <name evidence="2" type="ORF">SBA5_150088</name>
</gene>
<evidence type="ECO:0000259" key="1">
    <source>
        <dbReference type="Pfam" id="PF24698"/>
    </source>
</evidence>
<reference evidence="3" key="1">
    <citation type="submission" date="2018-02" db="EMBL/GenBank/DDBJ databases">
        <authorList>
            <person name="Hausmann B."/>
        </authorList>
    </citation>
    <scope>NUCLEOTIDE SEQUENCE [LARGE SCALE GENOMIC DNA]</scope>
    <source>
        <strain evidence="3">Peat soil MAG SbA5</strain>
    </source>
</reference>
<protein>
    <recommendedName>
        <fullName evidence="1">DUF7662 domain-containing protein</fullName>
    </recommendedName>
</protein>